<dbReference type="Gene3D" id="3.30.930.10">
    <property type="entry name" value="Bira Bifunctional Protein, Domain 2"/>
    <property type="match status" value="1"/>
</dbReference>
<dbReference type="EMBL" id="KN613179">
    <property type="protein sequence ID" value="KHJ74999.1"/>
    <property type="molecule type" value="Genomic_DNA"/>
</dbReference>
<reference evidence="4 5" key="1">
    <citation type="submission" date="2014-03" db="EMBL/GenBank/DDBJ databases">
        <title>Draft genome of the hookworm Oesophagostomum dentatum.</title>
        <authorList>
            <person name="Mitreva M."/>
        </authorList>
    </citation>
    <scope>NUCLEOTIDE SEQUENCE [LARGE SCALE GENOMIC DNA]</scope>
    <source>
        <strain evidence="4 5">OD-Hann</strain>
    </source>
</reference>
<dbReference type="SUPFAM" id="SSF55681">
    <property type="entry name" value="Class II aaRS and biotin synthetases"/>
    <property type="match status" value="1"/>
</dbReference>
<dbReference type="PANTHER" id="PTHR12835:SF5">
    <property type="entry name" value="BIOTIN--PROTEIN LIGASE"/>
    <property type="match status" value="1"/>
</dbReference>
<dbReference type="InterPro" id="IPR045864">
    <property type="entry name" value="aa-tRNA-synth_II/BPL/LPL"/>
</dbReference>
<dbReference type="InterPro" id="IPR004408">
    <property type="entry name" value="Biotin_CoA_COase_ligase"/>
</dbReference>
<keyword evidence="5" id="KW-1185">Reference proteome</keyword>
<dbReference type="Proteomes" id="UP000053660">
    <property type="component" value="Unassembled WGS sequence"/>
</dbReference>
<dbReference type="Pfam" id="PF03099">
    <property type="entry name" value="BPL_LplA_LipB"/>
    <property type="match status" value="1"/>
</dbReference>
<keyword evidence="2 4" id="KW-0436">Ligase</keyword>
<comment type="similarity">
    <text evidence="1">Belongs to the biotin--protein ligase family.</text>
</comment>
<evidence type="ECO:0000259" key="3">
    <source>
        <dbReference type="PROSITE" id="PS51733"/>
    </source>
</evidence>
<feature type="domain" description="BPL/LPL catalytic" evidence="3">
    <location>
        <begin position="1"/>
        <end position="177"/>
    </location>
</feature>
<dbReference type="GO" id="GO:0005737">
    <property type="term" value="C:cytoplasm"/>
    <property type="evidence" value="ECO:0007669"/>
    <property type="project" value="TreeGrafter"/>
</dbReference>
<name>A0A0B1RQU0_OESDE</name>
<dbReference type="InterPro" id="IPR004143">
    <property type="entry name" value="BPL_LPL_catalytic"/>
</dbReference>
<proteinExistence type="inferred from homology"/>
<dbReference type="OrthoDB" id="10250105at2759"/>
<dbReference type="PANTHER" id="PTHR12835">
    <property type="entry name" value="BIOTIN PROTEIN LIGASE"/>
    <property type="match status" value="1"/>
</dbReference>
<evidence type="ECO:0000313" key="4">
    <source>
        <dbReference type="EMBL" id="KHJ74999.1"/>
    </source>
</evidence>
<accession>A0A0B1RQU0</accession>
<sequence>MHVPVATTTINISSSLSDAIPTCDGAVVVAARQTKGQGRGGNEFVSPLGAAMFNVSTSLPRSCTLAETPSFLQHIFAVAVVDAVRRLSGLEDFPLRIKWPNDFYFNRSHKVGGLVANAKCRDDGLLISIGVGINVSNSQPTVCLNDMVPDGSNVRFRIEEVIAETLNRFEYWMNIYEIKGPKDVLKTYYDFWLHR</sequence>
<dbReference type="PROSITE" id="PS51733">
    <property type="entry name" value="BPL_LPL_CATALYTIC"/>
    <property type="match status" value="1"/>
</dbReference>
<dbReference type="GO" id="GO:0004077">
    <property type="term" value="F:biotin--[biotin carboxyl-carrier protein] ligase activity"/>
    <property type="evidence" value="ECO:0007669"/>
    <property type="project" value="InterPro"/>
</dbReference>
<evidence type="ECO:0000256" key="1">
    <source>
        <dbReference type="ARBA" id="ARBA00009934"/>
    </source>
</evidence>
<organism evidence="4 5">
    <name type="scientific">Oesophagostomum dentatum</name>
    <name type="common">Nodular worm</name>
    <dbReference type="NCBI Taxonomy" id="61180"/>
    <lineage>
        <taxon>Eukaryota</taxon>
        <taxon>Metazoa</taxon>
        <taxon>Ecdysozoa</taxon>
        <taxon>Nematoda</taxon>
        <taxon>Chromadorea</taxon>
        <taxon>Rhabditida</taxon>
        <taxon>Rhabditina</taxon>
        <taxon>Rhabditomorpha</taxon>
        <taxon>Strongyloidea</taxon>
        <taxon>Strongylidae</taxon>
        <taxon>Oesophagostomum</taxon>
    </lineage>
</organism>
<dbReference type="CDD" id="cd16442">
    <property type="entry name" value="BPL"/>
    <property type="match status" value="1"/>
</dbReference>
<gene>
    <name evidence="4" type="ORF">OESDEN_25385</name>
</gene>
<evidence type="ECO:0000256" key="2">
    <source>
        <dbReference type="ARBA" id="ARBA00022598"/>
    </source>
</evidence>
<dbReference type="AlphaFoldDB" id="A0A0B1RQU0"/>
<protein>
    <submittedName>
        <fullName evidence="4">Putative biotin--[acetyl-CoA-carboxylase] ligase</fullName>
    </submittedName>
</protein>
<evidence type="ECO:0000313" key="5">
    <source>
        <dbReference type="Proteomes" id="UP000053660"/>
    </source>
</evidence>